<accession>A0A8H6KC73</accession>
<organism evidence="2 3">
    <name type="scientific">Colletotrichum musicola</name>
    <dbReference type="NCBI Taxonomy" id="2175873"/>
    <lineage>
        <taxon>Eukaryota</taxon>
        <taxon>Fungi</taxon>
        <taxon>Dikarya</taxon>
        <taxon>Ascomycota</taxon>
        <taxon>Pezizomycotina</taxon>
        <taxon>Sordariomycetes</taxon>
        <taxon>Hypocreomycetidae</taxon>
        <taxon>Glomerellales</taxon>
        <taxon>Glomerellaceae</taxon>
        <taxon>Colletotrichum</taxon>
        <taxon>Colletotrichum orchidearum species complex</taxon>
    </lineage>
</organism>
<feature type="compositionally biased region" description="Low complexity" evidence="1">
    <location>
        <begin position="73"/>
        <end position="89"/>
    </location>
</feature>
<dbReference type="Proteomes" id="UP000639643">
    <property type="component" value="Unassembled WGS sequence"/>
</dbReference>
<evidence type="ECO:0000313" key="3">
    <source>
        <dbReference type="Proteomes" id="UP000639643"/>
    </source>
</evidence>
<sequence>MIVDTPLSGDCGGCRGLRAAKTLPRSRFLAARVRVRSTTLEFLGGGGERGPGDGWRWTGLGVWNDVSAPIPHYSPSCSSSKSSLDDSPPARSDSFVFPLTNGNPRPMLRSGPPPSSVTL</sequence>
<evidence type="ECO:0000313" key="2">
    <source>
        <dbReference type="EMBL" id="KAF6828405.1"/>
    </source>
</evidence>
<protein>
    <submittedName>
        <fullName evidence="2">Uncharacterized protein</fullName>
    </submittedName>
</protein>
<proteinExistence type="predicted"/>
<name>A0A8H6KC73_9PEZI</name>
<comment type="caution">
    <text evidence="2">The sequence shown here is derived from an EMBL/GenBank/DDBJ whole genome shotgun (WGS) entry which is preliminary data.</text>
</comment>
<evidence type="ECO:0000256" key="1">
    <source>
        <dbReference type="SAM" id="MobiDB-lite"/>
    </source>
</evidence>
<feature type="region of interest" description="Disordered" evidence="1">
    <location>
        <begin position="73"/>
        <end position="119"/>
    </location>
</feature>
<reference evidence="2" key="1">
    <citation type="journal article" date="2020" name="Phytopathology">
        <title>Genome Sequence Resources of Colletotrichum truncatum, C. plurivorum, C. musicola, and C. sojae: Four Species Pathogenic to Soybean (Glycine max).</title>
        <authorList>
            <person name="Rogerio F."/>
            <person name="Boufleur T.R."/>
            <person name="Ciampi-Guillardi M."/>
            <person name="Sukno S.A."/>
            <person name="Thon M.R."/>
            <person name="Massola Junior N.S."/>
            <person name="Baroncelli R."/>
        </authorList>
    </citation>
    <scope>NUCLEOTIDE SEQUENCE</scope>
    <source>
        <strain evidence="2">LFN0074</strain>
    </source>
</reference>
<gene>
    <name evidence="2" type="ORF">CMUS01_08597</name>
</gene>
<keyword evidence="3" id="KW-1185">Reference proteome</keyword>
<dbReference type="AlphaFoldDB" id="A0A8H6KC73"/>
<dbReference type="EMBL" id="WIGM01000339">
    <property type="protein sequence ID" value="KAF6828405.1"/>
    <property type="molecule type" value="Genomic_DNA"/>
</dbReference>